<evidence type="ECO:0000313" key="2">
    <source>
        <dbReference type="Proteomes" id="UP001071110"/>
    </source>
</evidence>
<dbReference type="EMBL" id="JANRML010000008">
    <property type="protein sequence ID" value="MCZ2221212.1"/>
    <property type="molecule type" value="Genomic_DNA"/>
</dbReference>
<keyword evidence="2" id="KW-1185">Reference proteome</keyword>
<gene>
    <name evidence="1" type="ORF">NUW87_07465</name>
</gene>
<proteinExistence type="predicted"/>
<sequence length="235" mass="26637">MALGYARMRTYLLEVDFHAKRALHLYRWNQNLSAAFWPLISLTEVALRNAMDRQLGSWCEENGGLRAWLLSPEELPEPIKTEFAGLLKTFIEKANDARNLRGSGMGLRRSPHPREGNPLTTDDVLAQITLGQWSHFVPGTSGFPDPTTNARRVELWQIVAPAFPSVSDSADLYLPMRRAQLFRNRVAHHEPIFDMDLQRQRNDLLAILGQTSHSLREWYLGSDPLPATLAADPRA</sequence>
<evidence type="ECO:0008006" key="3">
    <source>
        <dbReference type="Google" id="ProtNLM"/>
    </source>
</evidence>
<comment type="caution">
    <text evidence="1">The sequence shown here is derived from an EMBL/GenBank/DDBJ whole genome shotgun (WGS) entry which is preliminary data.</text>
</comment>
<name>A0A9Q4IHU7_9CORY</name>
<dbReference type="AlphaFoldDB" id="A0A9Q4IHU7"/>
<dbReference type="Proteomes" id="UP001071110">
    <property type="component" value="Unassembled WGS sequence"/>
</dbReference>
<organism evidence="1 2">
    <name type="scientific">Corynebacterium pilbarense</name>
    <dbReference type="NCBI Taxonomy" id="1288393"/>
    <lineage>
        <taxon>Bacteria</taxon>
        <taxon>Bacillati</taxon>
        <taxon>Actinomycetota</taxon>
        <taxon>Actinomycetes</taxon>
        <taxon>Mycobacteriales</taxon>
        <taxon>Corynebacteriaceae</taxon>
        <taxon>Corynebacterium</taxon>
    </lineage>
</organism>
<dbReference type="RefSeq" id="WP_269027903.1">
    <property type="nucleotide sequence ID" value="NZ_BAABDP010000023.1"/>
</dbReference>
<reference evidence="1" key="1">
    <citation type="submission" date="2022-08" db="EMBL/GenBank/DDBJ databases">
        <title>Corynebacterium sp. nov., isolated from clinical breast specimens.</title>
        <authorList>
            <person name="Zhang T."/>
        </authorList>
    </citation>
    <scope>NUCLEOTIDE SEQUENCE</scope>
    <source>
        <strain evidence="1">CCUG 57942</strain>
    </source>
</reference>
<accession>A0A9Q4IHU7</accession>
<protein>
    <recommendedName>
        <fullName evidence="3">Abi-like protein</fullName>
    </recommendedName>
</protein>
<evidence type="ECO:0000313" key="1">
    <source>
        <dbReference type="EMBL" id="MCZ2221212.1"/>
    </source>
</evidence>